<feature type="region of interest" description="Disordered" evidence="4">
    <location>
        <begin position="439"/>
        <end position="467"/>
    </location>
</feature>
<dbReference type="FunFam" id="1.10.20.70:FF:000002">
    <property type="entry name" value="Related to Cleavage stimulation factor"/>
    <property type="match status" value="1"/>
</dbReference>
<dbReference type="PROSITE" id="PS50102">
    <property type="entry name" value="RRM"/>
    <property type="match status" value="1"/>
</dbReference>
<dbReference type="CDD" id="cd12398">
    <property type="entry name" value="RRM_CSTF2_RNA15_like"/>
    <property type="match status" value="1"/>
</dbReference>
<dbReference type="InterPro" id="IPR026896">
    <property type="entry name" value="CSTF_C"/>
</dbReference>
<organism evidence="6 7">
    <name type="scientific">Papaver atlanticum</name>
    <dbReference type="NCBI Taxonomy" id="357466"/>
    <lineage>
        <taxon>Eukaryota</taxon>
        <taxon>Viridiplantae</taxon>
        <taxon>Streptophyta</taxon>
        <taxon>Embryophyta</taxon>
        <taxon>Tracheophyta</taxon>
        <taxon>Spermatophyta</taxon>
        <taxon>Magnoliopsida</taxon>
        <taxon>Ranunculales</taxon>
        <taxon>Papaveraceae</taxon>
        <taxon>Papaveroideae</taxon>
        <taxon>Papaver</taxon>
    </lineage>
</organism>
<dbReference type="AlphaFoldDB" id="A0AAD4SRR6"/>
<gene>
    <name evidence="6" type="ORF">MKW98_001180</name>
</gene>
<accession>A0AAD4SRR6</accession>
<dbReference type="GO" id="GO:0031124">
    <property type="term" value="P:mRNA 3'-end processing"/>
    <property type="evidence" value="ECO:0007669"/>
    <property type="project" value="InterPro"/>
</dbReference>
<dbReference type="PANTHER" id="PTHR45735">
    <property type="entry name" value="CLEAVAGE STIMULATION FACTOR SUBUNIT 2"/>
    <property type="match status" value="1"/>
</dbReference>
<feature type="domain" description="RRM" evidence="5">
    <location>
        <begin position="9"/>
        <end position="87"/>
    </location>
</feature>
<feature type="compositionally biased region" description="Basic and acidic residues" evidence="4">
    <location>
        <begin position="86"/>
        <end position="98"/>
    </location>
</feature>
<dbReference type="GO" id="GO:0005847">
    <property type="term" value="C:mRNA cleavage and polyadenylation specificity factor complex"/>
    <property type="evidence" value="ECO:0007669"/>
    <property type="project" value="TreeGrafter"/>
</dbReference>
<dbReference type="Pfam" id="PF14304">
    <property type="entry name" value="CSTF_C"/>
    <property type="match status" value="1"/>
</dbReference>
<dbReference type="InterPro" id="IPR035979">
    <property type="entry name" value="RBD_domain_sf"/>
</dbReference>
<name>A0AAD4SRR6_9MAGN</name>
<protein>
    <recommendedName>
        <fullName evidence="5">RRM domain-containing protein</fullName>
    </recommendedName>
</protein>
<proteinExistence type="predicted"/>
<dbReference type="Proteomes" id="UP001202328">
    <property type="component" value="Unassembled WGS sequence"/>
</dbReference>
<dbReference type="InterPro" id="IPR038192">
    <property type="entry name" value="CSTF_C_sf"/>
</dbReference>
<evidence type="ECO:0000256" key="3">
    <source>
        <dbReference type="PROSITE-ProRule" id="PRU00176"/>
    </source>
</evidence>
<evidence type="ECO:0000313" key="7">
    <source>
        <dbReference type="Proteomes" id="UP001202328"/>
    </source>
</evidence>
<keyword evidence="3" id="KW-0694">RNA-binding</keyword>
<keyword evidence="7" id="KW-1185">Reference proteome</keyword>
<evidence type="ECO:0000259" key="5">
    <source>
        <dbReference type="PROSITE" id="PS50102"/>
    </source>
</evidence>
<dbReference type="InterPro" id="IPR025742">
    <property type="entry name" value="CSTF2_hinge"/>
</dbReference>
<dbReference type="Gene3D" id="1.10.20.70">
    <property type="entry name" value="Transcription termination and cleavage factor, C-terminal domain"/>
    <property type="match status" value="1"/>
</dbReference>
<sequence length="566" mass="61607">MAISNSQHRCVFVGNIPYDATEEQLVQICEEVGPVVSFRLVIDRETGKPKGYGFCEYKDEETALSARRNLQGYEINGRQLRVDFAENDKGADRNREQGRGGPGLTPSVDPQKPIGGPAVIVDSALHQPIGISLAATAASVMAGALGSAQNGAMSQQNGLPGQFGLGSDQLTHYLAKMSRNQMFEIMSEMKAMATQNKELARQLLLSSPQLPKALFQAQIMLGMVTPQVLQMPNIRQSPGSLLHPPPLQEGTKDHKLALFPPHSGQVSLVQNKMPPGMMTGMQEGHLPSVPQNVLVNNQPSSGTFPQLSMQPRFSHPQQTKPGQHLPQTTMSMQPGVSTVPSMRPFSALHIRPQTQVLETSTALNQQIQQPPLHLRSVAPANPSHNIYQNATVQDSFLPLPPLSQQNFQPSSSNSMMRPSVPDSVNKFAERSAQVPVDARNSTYPNMTSGPLEQKRRMGDTSDNMNRPSKLARLEDGQVVRSTVNQQTSTIGGSGPIQVVGTGSSPANRISSTEGMQYPEKQAPQQAPDDESALLEQVMNLTPEQLSSLPLEQRQQVIQLQKMLANR</sequence>
<dbReference type="FunFam" id="1.25.40.630:FF:000002">
    <property type="entry name" value="Cleavage stimulating factor 64"/>
    <property type="match status" value="1"/>
</dbReference>
<dbReference type="SUPFAM" id="SSF54928">
    <property type="entry name" value="RNA-binding domain, RBD"/>
    <property type="match status" value="1"/>
</dbReference>
<dbReference type="Gene3D" id="3.30.70.330">
    <property type="match status" value="1"/>
</dbReference>
<dbReference type="InterPro" id="IPR012677">
    <property type="entry name" value="Nucleotide-bd_a/b_plait_sf"/>
</dbReference>
<dbReference type="Pfam" id="PF00076">
    <property type="entry name" value="RRM_1"/>
    <property type="match status" value="1"/>
</dbReference>
<evidence type="ECO:0000256" key="4">
    <source>
        <dbReference type="SAM" id="MobiDB-lite"/>
    </source>
</evidence>
<evidence type="ECO:0000313" key="6">
    <source>
        <dbReference type="EMBL" id="KAI3919924.1"/>
    </source>
</evidence>
<comment type="caution">
    <text evidence="6">The sequence shown here is derived from an EMBL/GenBank/DDBJ whole genome shotgun (WGS) entry which is preliminary data.</text>
</comment>
<dbReference type="FunFam" id="3.30.70.330:FF:000378">
    <property type="entry name" value="Cleavage stimulating factor 64"/>
    <property type="match status" value="1"/>
</dbReference>
<dbReference type="GO" id="GO:0003729">
    <property type="term" value="F:mRNA binding"/>
    <property type="evidence" value="ECO:0007669"/>
    <property type="project" value="TreeGrafter"/>
</dbReference>
<evidence type="ECO:0000256" key="1">
    <source>
        <dbReference type="ARBA" id="ARBA00004123"/>
    </source>
</evidence>
<keyword evidence="2" id="KW-0539">Nucleus</keyword>
<dbReference type="Gene3D" id="1.25.40.630">
    <property type="match status" value="1"/>
</dbReference>
<feature type="region of interest" description="Disordered" evidence="4">
    <location>
        <begin position="86"/>
        <end position="115"/>
    </location>
</feature>
<comment type="subcellular location">
    <subcellularLocation>
        <location evidence="1">Nucleus</location>
    </subcellularLocation>
</comment>
<reference evidence="6" key="1">
    <citation type="submission" date="2022-04" db="EMBL/GenBank/DDBJ databases">
        <title>A functionally conserved STORR gene fusion in Papaver species that diverged 16.8 million years ago.</title>
        <authorList>
            <person name="Catania T."/>
        </authorList>
    </citation>
    <scope>NUCLEOTIDE SEQUENCE</scope>
    <source>
        <strain evidence="6">S-188037</strain>
    </source>
</reference>
<dbReference type="PANTHER" id="PTHR45735:SF2">
    <property type="entry name" value="CLEAVAGE STIMULATION FACTOR SUBUNIT 2"/>
    <property type="match status" value="1"/>
</dbReference>
<evidence type="ECO:0000256" key="2">
    <source>
        <dbReference type="ARBA" id="ARBA00023242"/>
    </source>
</evidence>
<feature type="compositionally biased region" description="Polar residues" evidence="4">
    <location>
        <begin position="439"/>
        <end position="450"/>
    </location>
</feature>
<dbReference type="InterPro" id="IPR000504">
    <property type="entry name" value="RRM_dom"/>
</dbReference>
<feature type="compositionally biased region" description="Polar residues" evidence="4">
    <location>
        <begin position="500"/>
        <end position="511"/>
    </location>
</feature>
<dbReference type="Pfam" id="PF14327">
    <property type="entry name" value="CSTF2_hinge"/>
    <property type="match status" value="1"/>
</dbReference>
<dbReference type="SMART" id="SM00360">
    <property type="entry name" value="RRM"/>
    <property type="match status" value="1"/>
</dbReference>
<dbReference type="EMBL" id="JAJJMB010008870">
    <property type="protein sequence ID" value="KAI3919924.1"/>
    <property type="molecule type" value="Genomic_DNA"/>
</dbReference>
<feature type="region of interest" description="Disordered" evidence="4">
    <location>
        <begin position="485"/>
        <end position="511"/>
    </location>
</feature>